<feature type="region of interest" description="Disordered" evidence="1">
    <location>
        <begin position="353"/>
        <end position="376"/>
    </location>
</feature>
<dbReference type="PROSITE" id="PS51257">
    <property type="entry name" value="PROKAR_LIPOPROTEIN"/>
    <property type="match status" value="1"/>
</dbReference>
<evidence type="ECO:0000256" key="1">
    <source>
        <dbReference type="SAM" id="MobiDB-lite"/>
    </source>
</evidence>
<reference evidence="3 4" key="1">
    <citation type="journal article" date="2012" name="J. Bacteriol.">
        <title>Twenty-one genome sequences from Pseudomonas species and 19 genome sequences from diverse bacteria isolated from the rhizosphere and endosphere of Populus deltoides.</title>
        <authorList>
            <person name="Brown S.D."/>
            <person name="Utturkar S.M."/>
            <person name="Klingeman D.M."/>
            <person name="Johnson C.M."/>
            <person name="Martin S.L."/>
            <person name="Land M.L."/>
            <person name="Lu T.Y."/>
            <person name="Schadt C.W."/>
            <person name="Doktycz M.J."/>
            <person name="Pelletier D.A."/>
        </authorList>
    </citation>
    <scope>NUCLEOTIDE SEQUENCE [LARGE SCALE GENOMIC DNA]</scope>
    <source>
        <strain evidence="3 4">CF314</strain>
    </source>
</reference>
<keyword evidence="2" id="KW-0732">Signal</keyword>
<protein>
    <recommendedName>
        <fullName evidence="5">Starch-binding associating with outer membrane</fullName>
    </recommendedName>
</protein>
<proteinExistence type="predicted"/>
<dbReference type="OrthoDB" id="725917at2"/>
<organism evidence="3 4">
    <name type="scientific">Chryseobacterium populi</name>
    <dbReference type="NCBI Taxonomy" id="1144316"/>
    <lineage>
        <taxon>Bacteria</taxon>
        <taxon>Pseudomonadati</taxon>
        <taxon>Bacteroidota</taxon>
        <taxon>Flavobacteriia</taxon>
        <taxon>Flavobacteriales</taxon>
        <taxon>Weeksellaceae</taxon>
        <taxon>Chryseobacterium group</taxon>
        <taxon>Chryseobacterium</taxon>
    </lineage>
</organism>
<dbReference type="PATRIC" id="fig|1144316.3.peg.1965"/>
<dbReference type="InterPro" id="IPR041662">
    <property type="entry name" value="SusD-like_2"/>
</dbReference>
<sequence length="552" mass="60675">MKKIKFLIPLVLMGLTATSCNNYLDINENPNSVPAENILPSLALPGAISEIYRTQGTDMMRLGNLMMNNWSCNVYSYGETFSAENTLNVNSSFYSGIWDNIYLNLNTFNFIENYPNADHKQDNYIAIAKIMKSFYMQYIVDLYGDAPYTEAFKGQANLHPKYDNDETIYKASIDNLNTAIDIIDEAQPLAESAGASDIVFGGGAAGMAKWRQFANTIKLRYLIRMSNVTGTMASFRDQELAKLSAEGNANGFTGLFINETVKENPGYSTANNDSMHPFVLNYFATAAGQRPANYVIVTVSEHLANTLEGNAILNSTEAYYAKFNNIKDPRRTRQFTNVTYTFNGQTFTRLKGTRQGATAGQPGAPQDPNSPSSRNVSAFANGNFIGGATSGSLLTLANGRGGVMMTAAESSFLQAEAALRWPSLFNYSAQTKFDQGITDSFTYFGATAGAYFTQIANTAGLGWTGSDAQKLEAIMTQKWISTVNATPLESFVEYNRTGYPFIPLAVTANQTRKPYRLQYPTSEYSANPSNVPSLSTAQLFTKNSSTPFWNQN</sequence>
<evidence type="ECO:0008006" key="5">
    <source>
        <dbReference type="Google" id="ProtNLM"/>
    </source>
</evidence>
<dbReference type="RefSeq" id="WP_007843079.1">
    <property type="nucleotide sequence ID" value="NZ_AKJY01000032.1"/>
</dbReference>
<dbReference type="SUPFAM" id="SSF48452">
    <property type="entry name" value="TPR-like"/>
    <property type="match status" value="1"/>
</dbReference>
<evidence type="ECO:0000313" key="3">
    <source>
        <dbReference type="EMBL" id="EJL72462.1"/>
    </source>
</evidence>
<dbReference type="Gene3D" id="1.25.40.390">
    <property type="match status" value="1"/>
</dbReference>
<feature type="compositionally biased region" description="Polar residues" evidence="1">
    <location>
        <begin position="367"/>
        <end position="376"/>
    </location>
</feature>
<comment type="caution">
    <text evidence="3">The sequence shown here is derived from an EMBL/GenBank/DDBJ whole genome shotgun (WGS) entry which is preliminary data.</text>
</comment>
<feature type="signal peptide" evidence="2">
    <location>
        <begin position="1"/>
        <end position="22"/>
    </location>
</feature>
<gene>
    <name evidence="3" type="ORF">PMI13_01955</name>
</gene>
<dbReference type="AlphaFoldDB" id="J2T350"/>
<evidence type="ECO:0000256" key="2">
    <source>
        <dbReference type="SAM" id="SignalP"/>
    </source>
</evidence>
<dbReference type="Proteomes" id="UP000007509">
    <property type="component" value="Unassembled WGS sequence"/>
</dbReference>
<evidence type="ECO:0000313" key="4">
    <source>
        <dbReference type="Proteomes" id="UP000007509"/>
    </source>
</evidence>
<feature type="chain" id="PRO_5003755080" description="Starch-binding associating with outer membrane" evidence="2">
    <location>
        <begin position="23"/>
        <end position="552"/>
    </location>
</feature>
<accession>J2T350</accession>
<dbReference type="Pfam" id="PF12771">
    <property type="entry name" value="SusD-like_2"/>
    <property type="match status" value="1"/>
</dbReference>
<dbReference type="EMBL" id="AKJY01000032">
    <property type="protein sequence ID" value="EJL72462.1"/>
    <property type="molecule type" value="Genomic_DNA"/>
</dbReference>
<keyword evidence="4" id="KW-1185">Reference proteome</keyword>
<dbReference type="InterPro" id="IPR011990">
    <property type="entry name" value="TPR-like_helical_dom_sf"/>
</dbReference>
<name>J2T350_9FLAO</name>